<dbReference type="STRING" id="1125411.W908_03340"/>
<evidence type="ECO:0000313" key="2">
    <source>
        <dbReference type="Proteomes" id="UP000068905"/>
    </source>
</evidence>
<name>A0A0M4M1P8_9GAMM</name>
<sequence length="74" mass="8491">MSDSSVISKIKDLRKDLDKETDYLQEQMELPLAGKLAKNIQSENNSLQLSKGIAISKWIRKITSQFESVDPFYK</sequence>
<evidence type="ECO:0000313" key="1">
    <source>
        <dbReference type="EMBL" id="ALE02662.1"/>
    </source>
</evidence>
<dbReference type="AlphaFoldDB" id="A0A0M4M1P8"/>
<reference evidence="1 2" key="1">
    <citation type="journal article" date="2015" name="Genome Announc.">
        <title>Genome Sequence of 'Candidatus Thioglobus singularis' Strain PS1, a Mixotroph from the SUP05 Clade of Marine Gammaproteobacteria.</title>
        <authorList>
            <person name="Marshall K.T."/>
            <person name="Morris R.M."/>
        </authorList>
    </citation>
    <scope>NUCLEOTIDE SEQUENCE [LARGE SCALE GENOMIC DNA]</scope>
    <source>
        <strain evidence="1 2">PS1</strain>
    </source>
</reference>
<protein>
    <submittedName>
        <fullName evidence="1">Uncharacterized protein</fullName>
    </submittedName>
</protein>
<accession>A0A0M4M1P8</accession>
<dbReference type="OrthoDB" id="9926996at2"/>
<dbReference type="Proteomes" id="UP000068905">
    <property type="component" value="Chromosome"/>
</dbReference>
<dbReference type="EMBL" id="CP006911">
    <property type="protein sequence ID" value="ALE02662.1"/>
    <property type="molecule type" value="Genomic_DNA"/>
</dbReference>
<dbReference type="RefSeq" id="WP_020025282.1">
    <property type="nucleotide sequence ID" value="NZ_CP006911.1"/>
</dbReference>
<organism evidence="1 2">
    <name type="scientific">Candidatus Pseudothioglobus singularis PS1</name>
    <dbReference type="NCBI Taxonomy" id="1125411"/>
    <lineage>
        <taxon>Bacteria</taxon>
        <taxon>Pseudomonadati</taxon>
        <taxon>Pseudomonadota</taxon>
        <taxon>Gammaproteobacteria</taxon>
        <taxon>Candidatus Pseudothioglobaceae</taxon>
        <taxon>Candidatus Pseudothioglobus</taxon>
    </lineage>
</organism>
<gene>
    <name evidence="1" type="ORF">W908_03340</name>
</gene>
<keyword evidence="2" id="KW-1185">Reference proteome</keyword>
<dbReference type="KEGG" id="tsn:W908_03340"/>
<proteinExistence type="predicted"/>